<evidence type="ECO:0000256" key="1">
    <source>
        <dbReference type="SAM" id="MobiDB-lite"/>
    </source>
</evidence>
<dbReference type="Gene3D" id="3.30.70.270">
    <property type="match status" value="1"/>
</dbReference>
<reference evidence="3" key="1">
    <citation type="journal article" date="2019" name="Sci. Rep.">
        <title>Draft genome of Tanacetum cinerariifolium, the natural source of mosquito coil.</title>
        <authorList>
            <person name="Yamashiro T."/>
            <person name="Shiraishi A."/>
            <person name="Satake H."/>
            <person name="Nakayama K."/>
        </authorList>
    </citation>
    <scope>NUCLEOTIDE SEQUENCE</scope>
</reference>
<feature type="domain" description="Integrase catalytic" evidence="2">
    <location>
        <begin position="768"/>
        <end position="875"/>
    </location>
</feature>
<dbReference type="InterPro" id="IPR043502">
    <property type="entry name" value="DNA/RNA_pol_sf"/>
</dbReference>
<feature type="compositionally biased region" description="Polar residues" evidence="1">
    <location>
        <begin position="107"/>
        <end position="118"/>
    </location>
</feature>
<protein>
    <submittedName>
        <fullName evidence="3">Putative reverse transcriptase domain-containing protein</fullName>
    </submittedName>
</protein>
<dbReference type="SUPFAM" id="SSF53098">
    <property type="entry name" value="Ribonuclease H-like"/>
    <property type="match status" value="1"/>
</dbReference>
<dbReference type="InterPro" id="IPR012337">
    <property type="entry name" value="RNaseH-like_sf"/>
</dbReference>
<dbReference type="PANTHER" id="PTHR34072">
    <property type="entry name" value="ENZYMATIC POLYPROTEIN-RELATED"/>
    <property type="match status" value="1"/>
</dbReference>
<dbReference type="InterPro" id="IPR043128">
    <property type="entry name" value="Rev_trsase/Diguanyl_cyclase"/>
</dbReference>
<comment type="caution">
    <text evidence="3">The sequence shown here is derived from an EMBL/GenBank/DDBJ whole genome shotgun (WGS) entry which is preliminary data.</text>
</comment>
<feature type="non-terminal residue" evidence="3">
    <location>
        <position position="1"/>
    </location>
</feature>
<sequence length="875" mass="98571">VPIAPADSLVAPEVGSVSVISPTIVLDLVDYSSSFDFDSSEDSLPAALELPLVSPFLCFDNSKADYFTLDSSSSGSSLDSSSDISSGSSSDSISESSSVHSSGCDASGQSHSGPSTRVASPRLVDPLESSLDSSSKRSLDSSSPSAGPSHKRCISPTTLVPSSTLVLKLISPVLADLLPRKRFRDSYSYKASGEERIKIEASAGGTMEIIVDQLVTGGIFEPTGGDAPNLEGILYDISHYMSEVPLDRIIEFETAQRQLKAVSWWLAERELDWLIGLRRYMALSQEEFRQVRRDRDDTQRRLRRLESLVERMMPTAIQEMINRRVTEALETHKANRNIRLGNDNDECGNENDNGNTNRGVNGYGNHNENDRDARPVVRECTYQDFMKCQPLNFTGMEGVVSLIRLLNSALTWWNLHKRTIGTDGAFTMSWRELMKLMAEVAMHYEMWEEQQGQTFDQRLNKTGNKNRIGEARKSYMLGGGYANPNSNVITANHHAVIVCNEMIVRIPYGDEVLIVQDDGNGKGKKLKLSIISCTKTQKYIKKGFPIFLTQVMKKEIEDKSEEKRLEDVPTIRDFPKSKEEHAEHLKLNLELLKKEEMYAKFSKCEFGFQSASILALPKGSENFMVYCDASQKGLGAVLMQKKKVIAYASRQLKIHEKNYTTHDLELGAKELNMRQHRWLELLSDYDCEIRYHQGKANVEARNEENYGTEDLGGMINNLEPRANRTLCLRNRSWIPCFRDLRTLIMHESHNNCLTCAKVKAECQKPSGLLVQPVISLWKWENITMDFVTKLPKTSSGQDVIWVIVDRLTKSAHFLPMKETDSMGKLTRKYLKEVVSRHGVLVLIISDRDSKFTSHLWQSLNKALDTQLDMSTAYHP</sequence>
<dbReference type="InterPro" id="IPR001584">
    <property type="entry name" value="Integrase_cat-core"/>
</dbReference>
<dbReference type="InterPro" id="IPR041577">
    <property type="entry name" value="RT_RNaseH_2"/>
</dbReference>
<dbReference type="EMBL" id="BKCJ010288572">
    <property type="protein sequence ID" value="GEZ51691.1"/>
    <property type="molecule type" value="Genomic_DNA"/>
</dbReference>
<dbReference type="InterPro" id="IPR036397">
    <property type="entry name" value="RNaseH_sf"/>
</dbReference>
<dbReference type="GO" id="GO:0003964">
    <property type="term" value="F:RNA-directed DNA polymerase activity"/>
    <property type="evidence" value="ECO:0007669"/>
    <property type="project" value="UniProtKB-KW"/>
</dbReference>
<feature type="compositionally biased region" description="Low complexity" evidence="1">
    <location>
        <begin position="70"/>
        <end position="102"/>
    </location>
</feature>
<keyword evidence="3" id="KW-0548">Nucleotidyltransferase</keyword>
<dbReference type="PROSITE" id="PS50994">
    <property type="entry name" value="INTEGRASE"/>
    <property type="match status" value="1"/>
</dbReference>
<dbReference type="GO" id="GO:0015074">
    <property type="term" value="P:DNA integration"/>
    <property type="evidence" value="ECO:0007669"/>
    <property type="project" value="InterPro"/>
</dbReference>
<feature type="compositionally biased region" description="Low complexity" evidence="1">
    <location>
        <begin position="350"/>
        <end position="360"/>
    </location>
</feature>
<evidence type="ECO:0000313" key="3">
    <source>
        <dbReference type="EMBL" id="GEZ51691.1"/>
    </source>
</evidence>
<dbReference type="PANTHER" id="PTHR34072:SF52">
    <property type="entry name" value="RIBONUCLEASE H"/>
    <property type="match status" value="1"/>
</dbReference>
<proteinExistence type="predicted"/>
<feature type="region of interest" description="Disordered" evidence="1">
    <location>
        <begin position="70"/>
        <end position="155"/>
    </location>
</feature>
<keyword evidence="3" id="KW-0808">Transferase</keyword>
<dbReference type="Pfam" id="PF17919">
    <property type="entry name" value="RT_RNaseH_2"/>
    <property type="match status" value="1"/>
</dbReference>
<evidence type="ECO:0000259" key="2">
    <source>
        <dbReference type="PROSITE" id="PS50994"/>
    </source>
</evidence>
<dbReference type="AlphaFoldDB" id="A0A699IDZ9"/>
<dbReference type="GO" id="GO:0003676">
    <property type="term" value="F:nucleic acid binding"/>
    <property type="evidence" value="ECO:0007669"/>
    <property type="project" value="InterPro"/>
</dbReference>
<dbReference type="SUPFAM" id="SSF56672">
    <property type="entry name" value="DNA/RNA polymerases"/>
    <property type="match status" value="1"/>
</dbReference>
<keyword evidence="3" id="KW-0695">RNA-directed DNA polymerase</keyword>
<dbReference type="Gene3D" id="3.30.420.10">
    <property type="entry name" value="Ribonuclease H-like superfamily/Ribonuclease H"/>
    <property type="match status" value="1"/>
</dbReference>
<feature type="region of interest" description="Disordered" evidence="1">
    <location>
        <begin position="340"/>
        <end position="371"/>
    </location>
</feature>
<name>A0A699IDZ9_TANCI</name>
<gene>
    <name evidence="3" type="ORF">Tci_523664</name>
</gene>
<organism evidence="3">
    <name type="scientific">Tanacetum cinerariifolium</name>
    <name type="common">Dalmatian daisy</name>
    <name type="synonym">Chrysanthemum cinerariifolium</name>
    <dbReference type="NCBI Taxonomy" id="118510"/>
    <lineage>
        <taxon>Eukaryota</taxon>
        <taxon>Viridiplantae</taxon>
        <taxon>Streptophyta</taxon>
        <taxon>Embryophyta</taxon>
        <taxon>Tracheophyta</taxon>
        <taxon>Spermatophyta</taxon>
        <taxon>Magnoliopsida</taxon>
        <taxon>eudicotyledons</taxon>
        <taxon>Gunneridae</taxon>
        <taxon>Pentapetalae</taxon>
        <taxon>asterids</taxon>
        <taxon>campanulids</taxon>
        <taxon>Asterales</taxon>
        <taxon>Asteraceae</taxon>
        <taxon>Asteroideae</taxon>
        <taxon>Anthemideae</taxon>
        <taxon>Anthemidinae</taxon>
        <taxon>Tanacetum</taxon>
    </lineage>
</organism>
<accession>A0A699IDZ9</accession>